<proteinExistence type="predicted"/>
<feature type="region of interest" description="Disordered" evidence="1">
    <location>
        <begin position="263"/>
        <end position="283"/>
    </location>
</feature>
<accession>A0ABR3RFH8</accession>
<organism evidence="2 3">
    <name type="scientific">Paraconiothyrium brasiliense</name>
    <dbReference type="NCBI Taxonomy" id="300254"/>
    <lineage>
        <taxon>Eukaryota</taxon>
        <taxon>Fungi</taxon>
        <taxon>Dikarya</taxon>
        <taxon>Ascomycota</taxon>
        <taxon>Pezizomycotina</taxon>
        <taxon>Dothideomycetes</taxon>
        <taxon>Pleosporomycetidae</taxon>
        <taxon>Pleosporales</taxon>
        <taxon>Massarineae</taxon>
        <taxon>Didymosphaeriaceae</taxon>
        <taxon>Paraconiothyrium</taxon>
    </lineage>
</organism>
<reference evidence="2 3" key="1">
    <citation type="submission" date="2024-02" db="EMBL/GenBank/DDBJ databases">
        <title>De novo assembly and annotation of 12 fungi associated with fruit tree decline syndrome in Ontario, Canada.</title>
        <authorList>
            <person name="Sulman M."/>
            <person name="Ellouze W."/>
            <person name="Ilyukhin E."/>
        </authorList>
    </citation>
    <scope>NUCLEOTIDE SEQUENCE [LARGE SCALE GENOMIC DNA]</scope>
    <source>
        <strain evidence="2 3">M42-189</strain>
    </source>
</reference>
<dbReference type="EMBL" id="JAKJXO020000007">
    <property type="protein sequence ID" value="KAL1602622.1"/>
    <property type="molecule type" value="Genomic_DNA"/>
</dbReference>
<evidence type="ECO:0000313" key="2">
    <source>
        <dbReference type="EMBL" id="KAL1602622.1"/>
    </source>
</evidence>
<name>A0ABR3RFH8_9PLEO</name>
<gene>
    <name evidence="2" type="ORF">SLS60_006039</name>
</gene>
<sequence length="346" mass="39486">MSQTSVMDAQVAPELQLIRQHLAQEDLSGYLDLLPNVSKLVFIPHDEGLRHNRATPLPHKLELHLSHDGRYSLSTVVYLTLHKRKSPSVTFAVQKIATSPHQEDRIVEWELITGVDVHKVPMHHPFSIFQTGSTNDLRMLKALVKIYFLWAGHVTFQQVKVTTKSTFYKEVAGALMRLNAREQERLVDNGSQMGGDGTLDDNAIAAAPQDIRYDGGAADSVATAHAHFPTHNEDDHFTLTKGNYDTRSPSLYHRINEFLDELQPPTVSSPGPHEKKKKVAEDEESLEQRFELFKKRRDDYNRITSLLSQMELYKESLLRQRKNIEDTISEEFSAGEIFRFQSMENI</sequence>
<evidence type="ECO:0000256" key="1">
    <source>
        <dbReference type="SAM" id="MobiDB-lite"/>
    </source>
</evidence>
<evidence type="ECO:0000313" key="3">
    <source>
        <dbReference type="Proteomes" id="UP001521785"/>
    </source>
</evidence>
<protein>
    <submittedName>
        <fullName evidence="2">Uncharacterized protein</fullName>
    </submittedName>
</protein>
<comment type="caution">
    <text evidence="2">The sequence shown here is derived from an EMBL/GenBank/DDBJ whole genome shotgun (WGS) entry which is preliminary data.</text>
</comment>
<keyword evidence="3" id="KW-1185">Reference proteome</keyword>
<dbReference type="Proteomes" id="UP001521785">
    <property type="component" value="Unassembled WGS sequence"/>
</dbReference>